<keyword evidence="3" id="KW-0997">Cell inner membrane</keyword>
<dbReference type="InterPro" id="IPR004960">
    <property type="entry name" value="LipA_acyltrans"/>
</dbReference>
<keyword evidence="8" id="KW-1185">Reference proteome</keyword>
<evidence type="ECO:0000256" key="3">
    <source>
        <dbReference type="ARBA" id="ARBA00022519"/>
    </source>
</evidence>
<evidence type="ECO:0000256" key="6">
    <source>
        <dbReference type="ARBA" id="ARBA00023315"/>
    </source>
</evidence>
<keyword evidence="6 7" id="KW-0012">Acyltransferase</keyword>
<keyword evidence="2" id="KW-1003">Cell membrane</keyword>
<accession>A0ABY5ZNB7</accession>
<evidence type="ECO:0000256" key="2">
    <source>
        <dbReference type="ARBA" id="ARBA00022475"/>
    </source>
</evidence>
<evidence type="ECO:0000313" key="7">
    <source>
        <dbReference type="EMBL" id="UWZ80642.1"/>
    </source>
</evidence>
<organism evidence="7 8">
    <name type="scientific">Geoalkalibacter halelectricus</name>
    <dbReference type="NCBI Taxonomy" id="2847045"/>
    <lineage>
        <taxon>Bacteria</taxon>
        <taxon>Pseudomonadati</taxon>
        <taxon>Thermodesulfobacteriota</taxon>
        <taxon>Desulfuromonadia</taxon>
        <taxon>Desulfuromonadales</taxon>
        <taxon>Geoalkalibacteraceae</taxon>
        <taxon>Geoalkalibacter</taxon>
    </lineage>
</organism>
<dbReference type="Proteomes" id="UP001060414">
    <property type="component" value="Chromosome"/>
</dbReference>
<dbReference type="GO" id="GO:0016746">
    <property type="term" value="F:acyltransferase activity"/>
    <property type="evidence" value="ECO:0007669"/>
    <property type="project" value="UniProtKB-KW"/>
</dbReference>
<dbReference type="RefSeq" id="WP_260749000.1">
    <property type="nucleotide sequence ID" value="NZ_CP092109.1"/>
</dbReference>
<dbReference type="PANTHER" id="PTHR30606">
    <property type="entry name" value="LIPID A BIOSYNTHESIS LAUROYL ACYLTRANSFERASE"/>
    <property type="match status" value="1"/>
</dbReference>
<reference evidence="7" key="1">
    <citation type="journal article" date="2022" name="Environ. Microbiol.">
        <title>Geoalkalibacter halelectricus SAP #1 sp. nov. possessing extracellular electron transfer and mineral#reducing capabilities from a haloalkaline environment.</title>
        <authorList>
            <person name="Yadav S."/>
            <person name="Singh R."/>
            <person name="Sundharam S.S."/>
            <person name="Chaudhary S."/>
            <person name="Krishnamurthi S."/>
            <person name="Patil S.A."/>
        </authorList>
    </citation>
    <scope>NUCLEOTIDE SEQUENCE</scope>
    <source>
        <strain evidence="7">SAP-1</strain>
    </source>
</reference>
<keyword evidence="4" id="KW-0808">Transferase</keyword>
<protein>
    <submittedName>
        <fullName evidence="7">Lysophospholipid acyltransferase family protein</fullName>
    </submittedName>
</protein>
<evidence type="ECO:0000313" key="8">
    <source>
        <dbReference type="Proteomes" id="UP001060414"/>
    </source>
</evidence>
<keyword evidence="5" id="KW-0472">Membrane</keyword>
<sequence length="239" mass="26241">MSLALGKSLIDRAVVGILGPSSTGVTLKGRDELLALLDEGKGLILVAAHVGSWQTTMAALDFLKQPVSLLMQKEEGDIDRHYFEHGGRESPFRIIDPRGYLGGALEMLEVLKRGEILSVMGDRLLGSDRSAVSVDFLGAPARFPFSAYKLASATGAPIGVLLSAKVGVDQYELSLARVIRVPGNLRRSPQSFIPYVKEFSEALEDYARQYPYQFFNFFDMWDTQLPPADGISSQDEKEL</sequence>
<dbReference type="CDD" id="cd07984">
    <property type="entry name" value="LPLAT_LABLAT-like"/>
    <property type="match status" value="1"/>
</dbReference>
<dbReference type="Pfam" id="PF03279">
    <property type="entry name" value="Lip_A_acyltrans"/>
    <property type="match status" value="1"/>
</dbReference>
<gene>
    <name evidence="7" type="ORF">L9S41_04390</name>
</gene>
<name>A0ABY5ZNB7_9BACT</name>
<dbReference type="PANTHER" id="PTHR30606:SF10">
    <property type="entry name" value="PHOSPHATIDYLINOSITOL MANNOSIDE ACYLTRANSFERASE"/>
    <property type="match status" value="1"/>
</dbReference>
<evidence type="ECO:0000256" key="4">
    <source>
        <dbReference type="ARBA" id="ARBA00022679"/>
    </source>
</evidence>
<proteinExistence type="predicted"/>
<evidence type="ECO:0000256" key="5">
    <source>
        <dbReference type="ARBA" id="ARBA00023136"/>
    </source>
</evidence>
<dbReference type="EMBL" id="CP092109">
    <property type="protein sequence ID" value="UWZ80642.1"/>
    <property type="molecule type" value="Genomic_DNA"/>
</dbReference>
<evidence type="ECO:0000256" key="1">
    <source>
        <dbReference type="ARBA" id="ARBA00004533"/>
    </source>
</evidence>
<comment type="subcellular location">
    <subcellularLocation>
        <location evidence="1">Cell inner membrane</location>
    </subcellularLocation>
</comment>